<comment type="caution">
    <text evidence="2">The sequence shown here is derived from an EMBL/GenBank/DDBJ whole genome shotgun (WGS) entry which is preliminary data.</text>
</comment>
<name>A0AAE1TKA1_9EUCA</name>
<sequence>MDSLLSQQVNSPDGLINSHKQEPSTEPQEPVSPSTPLQPQSSTQDLQSSSPETQSQSSSPETQPQSSSPETQPQSSSEELQPQSSSEELQPQSSSPETQPQSSSENPQPSTQEPQASLHLHGSSSLENQASLTNTRSAYQYPPLWVPMISDPEFGSCDELHHFSSLPQEDDELLILDDDDLFTQDEEYLVYREKEDLQPPSKRQRLSQPSEKNLSSSKQPSVSPSKQPSDSELPPLELPQEIVDHLPVTIWGRCDTFKMLGCRRHARLGLAVKRTIMMCPTCDLPLCIFCYLPHHIELLTGSST</sequence>
<proteinExistence type="predicted"/>
<protein>
    <submittedName>
        <fullName evidence="2">Uncharacterized protein</fullName>
    </submittedName>
</protein>
<evidence type="ECO:0000313" key="2">
    <source>
        <dbReference type="EMBL" id="KAK4288422.1"/>
    </source>
</evidence>
<accession>A0AAE1TKA1</accession>
<organism evidence="2 3">
    <name type="scientific">Petrolisthes manimaculis</name>
    <dbReference type="NCBI Taxonomy" id="1843537"/>
    <lineage>
        <taxon>Eukaryota</taxon>
        <taxon>Metazoa</taxon>
        <taxon>Ecdysozoa</taxon>
        <taxon>Arthropoda</taxon>
        <taxon>Crustacea</taxon>
        <taxon>Multicrustacea</taxon>
        <taxon>Malacostraca</taxon>
        <taxon>Eumalacostraca</taxon>
        <taxon>Eucarida</taxon>
        <taxon>Decapoda</taxon>
        <taxon>Pleocyemata</taxon>
        <taxon>Anomura</taxon>
        <taxon>Galatheoidea</taxon>
        <taxon>Porcellanidae</taxon>
        <taxon>Petrolisthes</taxon>
    </lineage>
</organism>
<feature type="region of interest" description="Disordered" evidence="1">
    <location>
        <begin position="1"/>
        <end position="131"/>
    </location>
</feature>
<feature type="region of interest" description="Disordered" evidence="1">
    <location>
        <begin position="192"/>
        <end position="235"/>
    </location>
</feature>
<feature type="compositionally biased region" description="Low complexity" evidence="1">
    <location>
        <begin position="215"/>
        <end position="235"/>
    </location>
</feature>
<evidence type="ECO:0000256" key="1">
    <source>
        <dbReference type="SAM" id="MobiDB-lite"/>
    </source>
</evidence>
<keyword evidence="3" id="KW-1185">Reference proteome</keyword>
<feature type="compositionally biased region" description="Low complexity" evidence="1">
    <location>
        <begin position="31"/>
        <end position="115"/>
    </location>
</feature>
<dbReference type="Proteomes" id="UP001292094">
    <property type="component" value="Unassembled WGS sequence"/>
</dbReference>
<feature type="compositionally biased region" description="Polar residues" evidence="1">
    <location>
        <begin position="122"/>
        <end position="131"/>
    </location>
</feature>
<dbReference type="EMBL" id="JAWZYT010006309">
    <property type="protein sequence ID" value="KAK4288422.1"/>
    <property type="molecule type" value="Genomic_DNA"/>
</dbReference>
<gene>
    <name evidence="2" type="ORF">Pmani_038545</name>
</gene>
<evidence type="ECO:0000313" key="3">
    <source>
        <dbReference type="Proteomes" id="UP001292094"/>
    </source>
</evidence>
<feature type="compositionally biased region" description="Polar residues" evidence="1">
    <location>
        <begin position="1"/>
        <end position="11"/>
    </location>
</feature>
<reference evidence="2" key="1">
    <citation type="submission" date="2023-11" db="EMBL/GenBank/DDBJ databases">
        <title>Genome assemblies of two species of porcelain crab, Petrolisthes cinctipes and Petrolisthes manimaculis (Anomura: Porcellanidae).</title>
        <authorList>
            <person name="Angst P."/>
        </authorList>
    </citation>
    <scope>NUCLEOTIDE SEQUENCE</scope>
    <source>
        <strain evidence="2">PB745_02</strain>
        <tissue evidence="2">Gill</tissue>
    </source>
</reference>
<dbReference type="AlphaFoldDB" id="A0AAE1TKA1"/>